<sequence>MYSHKDVKVLLYKKKLNATSLIDIIDSLSVITLSELVKDLKLKEGSGELKNVEYTDSLYVFTDGNCKNNGKKNARAAYGIYFPEERYKEFNKTGLVTEGPTNQKAELTAMKEALKAVHNILGEHISKKDNISVTIVSDSIYSINCVTKWSANWLKNDFKTSKGEKVKNESIIRSILKYMEAIKTLGVEVSYRHIHSHTNEPADKDSFRHFLWHGNYMVDSQINKALD</sequence>
<dbReference type="Gene3D" id="3.30.420.10">
    <property type="entry name" value="Ribonuclease H-like superfamily/Ribonuclease H"/>
    <property type="match status" value="1"/>
</dbReference>
<dbReference type="AlphaFoldDB" id="A0A6C0E0X5"/>
<organism evidence="9">
    <name type="scientific">viral metagenome</name>
    <dbReference type="NCBI Taxonomy" id="1070528"/>
    <lineage>
        <taxon>unclassified sequences</taxon>
        <taxon>metagenomes</taxon>
        <taxon>organismal metagenomes</taxon>
    </lineage>
</organism>
<protein>
    <recommendedName>
        <fullName evidence="3">ribonuclease H</fullName>
        <ecNumber evidence="3">3.1.26.4</ecNumber>
    </recommendedName>
</protein>
<comment type="similarity">
    <text evidence="2">Belongs to the RNase H family.</text>
</comment>
<dbReference type="InterPro" id="IPR002156">
    <property type="entry name" value="RNaseH_domain"/>
</dbReference>
<dbReference type="GO" id="GO:0004523">
    <property type="term" value="F:RNA-DNA hybrid ribonuclease activity"/>
    <property type="evidence" value="ECO:0007669"/>
    <property type="project" value="UniProtKB-EC"/>
</dbReference>
<proteinExistence type="inferred from homology"/>
<evidence type="ECO:0000256" key="5">
    <source>
        <dbReference type="ARBA" id="ARBA00022723"/>
    </source>
</evidence>
<evidence type="ECO:0000256" key="1">
    <source>
        <dbReference type="ARBA" id="ARBA00000077"/>
    </source>
</evidence>
<dbReference type="Pfam" id="PF00075">
    <property type="entry name" value="RNase_H"/>
    <property type="match status" value="1"/>
</dbReference>
<dbReference type="EC" id="3.1.26.4" evidence="3"/>
<dbReference type="GO" id="GO:0003676">
    <property type="term" value="F:nucleic acid binding"/>
    <property type="evidence" value="ECO:0007669"/>
    <property type="project" value="InterPro"/>
</dbReference>
<evidence type="ECO:0000256" key="3">
    <source>
        <dbReference type="ARBA" id="ARBA00012180"/>
    </source>
</evidence>
<dbReference type="GO" id="GO:0046872">
    <property type="term" value="F:metal ion binding"/>
    <property type="evidence" value="ECO:0007669"/>
    <property type="project" value="UniProtKB-KW"/>
</dbReference>
<dbReference type="GO" id="GO:0043137">
    <property type="term" value="P:DNA replication, removal of RNA primer"/>
    <property type="evidence" value="ECO:0007669"/>
    <property type="project" value="TreeGrafter"/>
</dbReference>
<keyword evidence="5" id="KW-0479">Metal-binding</keyword>
<reference evidence="9" key="1">
    <citation type="journal article" date="2020" name="Nature">
        <title>Giant virus diversity and host interactions through global metagenomics.</title>
        <authorList>
            <person name="Schulz F."/>
            <person name="Roux S."/>
            <person name="Paez-Espino D."/>
            <person name="Jungbluth S."/>
            <person name="Walsh D.A."/>
            <person name="Denef V.J."/>
            <person name="McMahon K.D."/>
            <person name="Konstantinidis K.T."/>
            <person name="Eloe-Fadrosh E.A."/>
            <person name="Kyrpides N.C."/>
            <person name="Woyke T."/>
        </authorList>
    </citation>
    <scope>NUCLEOTIDE SEQUENCE</scope>
    <source>
        <strain evidence="9">GVMAG-M-3300023179-107</strain>
    </source>
</reference>
<evidence type="ECO:0000313" key="9">
    <source>
        <dbReference type="EMBL" id="QHT22193.1"/>
    </source>
</evidence>
<keyword evidence="6" id="KW-0255">Endonuclease</keyword>
<dbReference type="InterPro" id="IPR012337">
    <property type="entry name" value="RNaseH-like_sf"/>
</dbReference>
<accession>A0A6C0E0X5</accession>
<evidence type="ECO:0000256" key="7">
    <source>
        <dbReference type="ARBA" id="ARBA00022801"/>
    </source>
</evidence>
<name>A0A6C0E0X5_9ZZZZ</name>
<evidence type="ECO:0000256" key="2">
    <source>
        <dbReference type="ARBA" id="ARBA00005300"/>
    </source>
</evidence>
<keyword evidence="4" id="KW-0540">Nuclease</keyword>
<dbReference type="SUPFAM" id="SSF53098">
    <property type="entry name" value="Ribonuclease H-like"/>
    <property type="match status" value="1"/>
</dbReference>
<dbReference type="EMBL" id="MN739708">
    <property type="protein sequence ID" value="QHT22193.1"/>
    <property type="molecule type" value="Genomic_DNA"/>
</dbReference>
<evidence type="ECO:0000256" key="4">
    <source>
        <dbReference type="ARBA" id="ARBA00022722"/>
    </source>
</evidence>
<dbReference type="PANTHER" id="PTHR10642:SF26">
    <property type="entry name" value="RIBONUCLEASE H1"/>
    <property type="match status" value="1"/>
</dbReference>
<dbReference type="InterPro" id="IPR036397">
    <property type="entry name" value="RNaseH_sf"/>
</dbReference>
<dbReference type="CDD" id="cd09280">
    <property type="entry name" value="RNase_HI_eukaryote_like"/>
    <property type="match status" value="1"/>
</dbReference>
<evidence type="ECO:0000259" key="8">
    <source>
        <dbReference type="PROSITE" id="PS50879"/>
    </source>
</evidence>
<feature type="domain" description="RNase H type-1" evidence="8">
    <location>
        <begin position="54"/>
        <end position="227"/>
    </location>
</feature>
<comment type="catalytic activity">
    <reaction evidence="1">
        <text>Endonucleolytic cleavage to 5'-phosphomonoester.</text>
        <dbReference type="EC" id="3.1.26.4"/>
    </reaction>
</comment>
<dbReference type="InterPro" id="IPR050092">
    <property type="entry name" value="RNase_H"/>
</dbReference>
<dbReference type="PANTHER" id="PTHR10642">
    <property type="entry name" value="RIBONUCLEASE H1"/>
    <property type="match status" value="1"/>
</dbReference>
<keyword evidence="7" id="KW-0378">Hydrolase</keyword>
<dbReference type="PROSITE" id="PS50879">
    <property type="entry name" value="RNASE_H_1"/>
    <property type="match status" value="1"/>
</dbReference>
<evidence type="ECO:0000256" key="6">
    <source>
        <dbReference type="ARBA" id="ARBA00022759"/>
    </source>
</evidence>